<evidence type="ECO:0000256" key="1">
    <source>
        <dbReference type="SAM" id="SignalP"/>
    </source>
</evidence>
<protein>
    <submittedName>
        <fullName evidence="2">Uncharacterized protein</fullName>
    </submittedName>
</protein>
<organism evidence="2 3">
    <name type="scientific">Pycnococcus provasolii</name>
    <dbReference type="NCBI Taxonomy" id="41880"/>
    <lineage>
        <taxon>Eukaryota</taxon>
        <taxon>Viridiplantae</taxon>
        <taxon>Chlorophyta</taxon>
        <taxon>Pseudoscourfieldiophyceae</taxon>
        <taxon>Pseudoscourfieldiales</taxon>
        <taxon>Pycnococcaceae</taxon>
        <taxon>Pycnococcus</taxon>
    </lineage>
</organism>
<feature type="chain" id="PRO_5032791293" evidence="1">
    <location>
        <begin position="20"/>
        <end position="345"/>
    </location>
</feature>
<name>A0A830HE02_9CHLO</name>
<keyword evidence="1" id="KW-0732">Signal</keyword>
<sequence length="345" mass="36822">MMMMPSSSFFFTVTVIVLATMTMMPSSSSYAAAHSGIKNITEASDLVSDACAIDKTAKERNFDSVKNMFERQEGLKHKATTGFPITPAAATANAVARAIDGMMCNSEMYRQEMIRKGVSGILLNLATDLLISQGDKVDTDLVAVLLGADVSEPKGCTPVAKIKRRNAEFDLDNNNNSTDPRDFIQKRLTAIREGDAASASKARNELLTQLSVAPIQGALKYSALIDPKAGSITYGELDKERAEGFAYLYPIMNQIAKCEAASDSASIINDALGCSPKTAMPSGVSEGDTTTSRSTADDGVYYRVLSAVEKAYTCLALSGDANDFKQRVGTYSGISAGLTPEGFQD</sequence>
<reference evidence="2" key="1">
    <citation type="submission" date="2020-10" db="EMBL/GenBank/DDBJ databases">
        <title>Unveiling of a novel bifunctional photoreceptor, Dualchrome1, isolated from a cosmopolitan green alga.</title>
        <authorList>
            <person name="Suzuki S."/>
            <person name="Kawachi M."/>
        </authorList>
    </citation>
    <scope>NUCLEOTIDE SEQUENCE</scope>
    <source>
        <strain evidence="2">NIES 2893</strain>
    </source>
</reference>
<gene>
    <name evidence="2" type="ORF">PPROV_000233400</name>
</gene>
<dbReference type="AlphaFoldDB" id="A0A830HE02"/>
<evidence type="ECO:0000313" key="3">
    <source>
        <dbReference type="Proteomes" id="UP000660262"/>
    </source>
</evidence>
<keyword evidence="3" id="KW-1185">Reference proteome</keyword>
<comment type="caution">
    <text evidence="2">The sequence shown here is derived from an EMBL/GenBank/DDBJ whole genome shotgun (WGS) entry which is preliminary data.</text>
</comment>
<proteinExistence type="predicted"/>
<accession>A0A830HE02</accession>
<dbReference type="Proteomes" id="UP000660262">
    <property type="component" value="Unassembled WGS sequence"/>
</dbReference>
<feature type="signal peptide" evidence="1">
    <location>
        <begin position="1"/>
        <end position="19"/>
    </location>
</feature>
<evidence type="ECO:0000313" key="2">
    <source>
        <dbReference type="EMBL" id="GHP03579.1"/>
    </source>
</evidence>
<dbReference type="EMBL" id="BNJQ01000005">
    <property type="protein sequence ID" value="GHP03579.1"/>
    <property type="molecule type" value="Genomic_DNA"/>
</dbReference>